<dbReference type="InterPro" id="IPR000537">
    <property type="entry name" value="UbiA_prenyltransferase"/>
</dbReference>
<dbReference type="PANTHER" id="PTHR42723">
    <property type="entry name" value="CHLOROPHYLL SYNTHASE"/>
    <property type="match status" value="1"/>
</dbReference>
<dbReference type="InterPro" id="IPR023214">
    <property type="entry name" value="HAD_sf"/>
</dbReference>
<keyword evidence="4 6" id="KW-1133">Transmembrane helix</keyword>
<dbReference type="InterPro" id="IPR044878">
    <property type="entry name" value="UbiA_sf"/>
</dbReference>
<keyword evidence="5 6" id="KW-0472">Membrane</keyword>
<dbReference type="InterPro" id="IPR036412">
    <property type="entry name" value="HAD-like_sf"/>
</dbReference>
<feature type="transmembrane region" description="Helical" evidence="6">
    <location>
        <begin position="477"/>
        <end position="499"/>
    </location>
</feature>
<name>A0ABS3KGK3_9PROT</name>
<protein>
    <submittedName>
        <fullName evidence="7">UbiA family prenyltransferase</fullName>
    </submittedName>
</protein>
<feature type="transmembrane region" description="Helical" evidence="6">
    <location>
        <begin position="241"/>
        <end position="260"/>
    </location>
</feature>
<feature type="transmembrane region" description="Helical" evidence="6">
    <location>
        <begin position="280"/>
        <end position="300"/>
    </location>
</feature>
<dbReference type="Gene3D" id="1.10.357.140">
    <property type="entry name" value="UbiA prenyltransferase"/>
    <property type="match status" value="1"/>
</dbReference>
<gene>
    <name evidence="7" type="ORF">IAI60_12730</name>
</gene>
<evidence type="ECO:0000256" key="6">
    <source>
        <dbReference type="SAM" id="Phobius"/>
    </source>
</evidence>
<dbReference type="EMBL" id="JACTNF010000012">
    <property type="protein sequence ID" value="MBO1075471.1"/>
    <property type="molecule type" value="Genomic_DNA"/>
</dbReference>
<feature type="transmembrane region" description="Helical" evidence="6">
    <location>
        <begin position="306"/>
        <end position="324"/>
    </location>
</feature>
<dbReference type="SUPFAM" id="SSF56784">
    <property type="entry name" value="HAD-like"/>
    <property type="match status" value="1"/>
</dbReference>
<dbReference type="RefSeq" id="WP_207447723.1">
    <property type="nucleotide sequence ID" value="NZ_CP061094.1"/>
</dbReference>
<evidence type="ECO:0000256" key="4">
    <source>
        <dbReference type="ARBA" id="ARBA00022989"/>
    </source>
</evidence>
<feature type="transmembrane region" description="Helical" evidence="6">
    <location>
        <begin position="439"/>
        <end position="457"/>
    </location>
</feature>
<feature type="transmembrane region" description="Helical" evidence="6">
    <location>
        <begin position="331"/>
        <end position="349"/>
    </location>
</feature>
<dbReference type="Proteomes" id="UP001518990">
    <property type="component" value="Unassembled WGS sequence"/>
</dbReference>
<organism evidence="7 8">
    <name type="scientific">Roseomonas marmotae</name>
    <dbReference type="NCBI Taxonomy" id="2768161"/>
    <lineage>
        <taxon>Bacteria</taxon>
        <taxon>Pseudomonadati</taxon>
        <taxon>Pseudomonadota</taxon>
        <taxon>Alphaproteobacteria</taxon>
        <taxon>Acetobacterales</taxon>
        <taxon>Roseomonadaceae</taxon>
        <taxon>Roseomonas</taxon>
    </lineage>
</organism>
<evidence type="ECO:0000313" key="7">
    <source>
        <dbReference type="EMBL" id="MBO1075471.1"/>
    </source>
</evidence>
<feature type="transmembrane region" description="Helical" evidence="6">
    <location>
        <begin position="355"/>
        <end position="376"/>
    </location>
</feature>
<dbReference type="Gene3D" id="3.40.50.1000">
    <property type="entry name" value="HAD superfamily/HAD-like"/>
    <property type="match status" value="1"/>
</dbReference>
<dbReference type="PANTHER" id="PTHR42723:SF1">
    <property type="entry name" value="CHLOROPHYLL SYNTHASE, CHLOROPLASTIC"/>
    <property type="match status" value="1"/>
</dbReference>
<keyword evidence="8" id="KW-1185">Reference proteome</keyword>
<accession>A0ABS3KGK3</accession>
<proteinExistence type="predicted"/>
<sequence>MQSRHADAETPVASAPQDLADIAPSCPLCVDLDGTLTPSDTLVEGLLALLASRHLPWALHGLLTGGRALLKQRVAEATLMDATLLPYNTSLLTYLQEEKRRGRQLVLVTAADISVARGVAEHHAGLFDEVMASDGRRNLKGEAKAQALVERFGAGNFAYIGNDATDVAIWRVAQAGILVNASRRTAAAARRATRVEAEFKRDMPVPLALLRAMRPHQWAKNLLVIVPVFTAHAALDPASWMAALLAFVAFCATASGIYLFNDLTDLAADRRHPRKRMRPFASGAVPLTTGFLTGAALLAIGLLLAAAAGALLVLLLYAVLSVAYSMKLKELPLVDVFVLAALYTLRIVAGGEATGHIISLWLICFSSFLFLSLALVKRVEELQSAAERGKGALSRRGYTPADLPILRGFGCASAFSASLVLALFVQAEAMQAQRYASPALLWALVPLMLFWQCRLWLSAARGYMHDDPIIYAARDWVSWLVALCVFLVLTAAKSVTWFAP</sequence>
<feature type="transmembrane region" description="Helical" evidence="6">
    <location>
        <begin position="405"/>
        <end position="427"/>
    </location>
</feature>
<evidence type="ECO:0000256" key="5">
    <source>
        <dbReference type="ARBA" id="ARBA00023136"/>
    </source>
</evidence>
<evidence type="ECO:0000256" key="2">
    <source>
        <dbReference type="ARBA" id="ARBA00022475"/>
    </source>
</evidence>
<keyword evidence="3 6" id="KW-0812">Transmembrane</keyword>
<dbReference type="Pfam" id="PF01040">
    <property type="entry name" value="UbiA"/>
    <property type="match status" value="1"/>
</dbReference>
<dbReference type="CDD" id="cd13963">
    <property type="entry name" value="PT_UbiA_2"/>
    <property type="match status" value="1"/>
</dbReference>
<evidence type="ECO:0000313" key="8">
    <source>
        <dbReference type="Proteomes" id="UP001518990"/>
    </source>
</evidence>
<keyword evidence="2" id="KW-1003">Cell membrane</keyword>
<evidence type="ECO:0000256" key="3">
    <source>
        <dbReference type="ARBA" id="ARBA00022692"/>
    </source>
</evidence>
<dbReference type="InterPro" id="IPR050475">
    <property type="entry name" value="Prenyltransferase_related"/>
</dbReference>
<dbReference type="NCBIfam" id="NF006088">
    <property type="entry name" value="PRK08238.1"/>
    <property type="match status" value="1"/>
</dbReference>
<evidence type="ECO:0000256" key="1">
    <source>
        <dbReference type="ARBA" id="ARBA00004141"/>
    </source>
</evidence>
<reference evidence="7 8" key="1">
    <citation type="submission" date="2020-09" db="EMBL/GenBank/DDBJ databases">
        <title>Roseomonas.</title>
        <authorList>
            <person name="Zhu W."/>
        </authorList>
    </citation>
    <scope>NUCLEOTIDE SEQUENCE [LARGE SCALE GENOMIC DNA]</scope>
    <source>
        <strain evidence="7 8">1311</strain>
    </source>
</reference>
<comment type="caution">
    <text evidence="7">The sequence shown here is derived from an EMBL/GenBank/DDBJ whole genome shotgun (WGS) entry which is preliminary data.</text>
</comment>
<comment type="subcellular location">
    <subcellularLocation>
        <location evidence="1">Membrane</location>
        <topology evidence="1">Multi-pass membrane protein</topology>
    </subcellularLocation>
</comment>